<evidence type="ECO:0000256" key="1">
    <source>
        <dbReference type="SAM" id="MobiDB-lite"/>
    </source>
</evidence>
<protein>
    <submittedName>
        <fullName evidence="2">Uncharacterized protein</fullName>
    </submittedName>
</protein>
<name>A0A7W5VC06_9ACTN</name>
<organism evidence="2 3">
    <name type="scientific">Nonomuraea dietziae</name>
    <dbReference type="NCBI Taxonomy" id="65515"/>
    <lineage>
        <taxon>Bacteria</taxon>
        <taxon>Bacillati</taxon>
        <taxon>Actinomycetota</taxon>
        <taxon>Actinomycetes</taxon>
        <taxon>Streptosporangiales</taxon>
        <taxon>Streptosporangiaceae</taxon>
        <taxon>Nonomuraea</taxon>
    </lineage>
</organism>
<dbReference type="AlphaFoldDB" id="A0A7W5VC06"/>
<keyword evidence="3" id="KW-1185">Reference proteome</keyword>
<sequence length="50" mass="5326">MVERLAGDVQDEPGRLSRSGRGGRDRSGYSEEKAASKAAVGGVMAFILRM</sequence>
<dbReference type="Proteomes" id="UP000579945">
    <property type="component" value="Unassembled WGS sequence"/>
</dbReference>
<comment type="caution">
    <text evidence="2">The sequence shown here is derived from an EMBL/GenBank/DDBJ whole genome shotgun (WGS) entry which is preliminary data.</text>
</comment>
<accession>A0A7W5VC06</accession>
<proteinExistence type="predicted"/>
<evidence type="ECO:0000313" key="3">
    <source>
        <dbReference type="Proteomes" id="UP000579945"/>
    </source>
</evidence>
<feature type="region of interest" description="Disordered" evidence="1">
    <location>
        <begin position="1"/>
        <end position="34"/>
    </location>
</feature>
<reference evidence="2 3" key="1">
    <citation type="submission" date="2020-08" db="EMBL/GenBank/DDBJ databases">
        <title>Sequencing the genomes of 1000 actinobacteria strains.</title>
        <authorList>
            <person name="Klenk H.-P."/>
        </authorList>
    </citation>
    <scope>NUCLEOTIDE SEQUENCE [LARGE SCALE GENOMIC DNA]</scope>
    <source>
        <strain evidence="2 3">DSM 44320</strain>
    </source>
</reference>
<dbReference type="EMBL" id="JACIBV010000001">
    <property type="protein sequence ID" value="MBB3730820.1"/>
    <property type="molecule type" value="Genomic_DNA"/>
</dbReference>
<feature type="compositionally biased region" description="Basic and acidic residues" evidence="1">
    <location>
        <begin position="22"/>
        <end position="34"/>
    </location>
</feature>
<gene>
    <name evidence="2" type="ORF">FHR33_006680</name>
</gene>
<evidence type="ECO:0000313" key="2">
    <source>
        <dbReference type="EMBL" id="MBB3730820.1"/>
    </source>
</evidence>